<feature type="domain" description="bAvd-like" evidence="1">
    <location>
        <begin position="5"/>
        <end position="111"/>
    </location>
</feature>
<evidence type="ECO:0000313" key="2">
    <source>
        <dbReference type="EMBL" id="MCA9382314.1"/>
    </source>
</evidence>
<accession>A0A955L3Q2</accession>
<dbReference type="Pfam" id="PF22296">
    <property type="entry name" value="bAvd"/>
    <property type="match status" value="1"/>
</dbReference>
<organism evidence="2 3">
    <name type="scientific">Candidatus Dojkabacteria bacterium</name>
    <dbReference type="NCBI Taxonomy" id="2099670"/>
    <lineage>
        <taxon>Bacteria</taxon>
        <taxon>Candidatus Dojkabacteria</taxon>
    </lineage>
</organism>
<dbReference type="Proteomes" id="UP000782843">
    <property type="component" value="Unassembled WGS sequence"/>
</dbReference>
<reference evidence="2" key="1">
    <citation type="submission" date="2020-04" db="EMBL/GenBank/DDBJ databases">
        <authorList>
            <person name="Zhang T."/>
        </authorList>
    </citation>
    <scope>NUCLEOTIDE SEQUENCE</scope>
    <source>
        <strain evidence="2">HKST-UBA10</strain>
    </source>
</reference>
<proteinExistence type="predicted"/>
<dbReference type="NCBIfam" id="NF033474">
    <property type="entry name" value="DivGenRetAVD"/>
    <property type="match status" value="1"/>
</dbReference>
<dbReference type="CDD" id="cd16376">
    <property type="entry name" value="Avd_like"/>
    <property type="match status" value="1"/>
</dbReference>
<dbReference type="InterPro" id="IPR055360">
    <property type="entry name" value="bAvd"/>
</dbReference>
<gene>
    <name evidence="2" type="primary">avd</name>
    <name evidence="2" type="ORF">KC660_02805</name>
</gene>
<evidence type="ECO:0000313" key="3">
    <source>
        <dbReference type="Proteomes" id="UP000782843"/>
    </source>
</evidence>
<reference evidence="2" key="2">
    <citation type="journal article" date="2021" name="Microbiome">
        <title>Successional dynamics and alternative stable states in a saline activated sludge microbial community over 9 years.</title>
        <authorList>
            <person name="Wang Y."/>
            <person name="Ye J."/>
            <person name="Ju F."/>
            <person name="Liu L."/>
            <person name="Boyd J.A."/>
            <person name="Deng Y."/>
            <person name="Parks D.H."/>
            <person name="Jiang X."/>
            <person name="Yin X."/>
            <person name="Woodcroft B.J."/>
            <person name="Tyson G.W."/>
            <person name="Hugenholtz P."/>
            <person name="Polz M.F."/>
            <person name="Zhang T."/>
        </authorList>
    </citation>
    <scope>NUCLEOTIDE SEQUENCE</scope>
    <source>
        <strain evidence="2">HKST-UBA10</strain>
    </source>
</reference>
<name>A0A955L3Q2_9BACT</name>
<dbReference type="EMBL" id="JAGQLG010000105">
    <property type="protein sequence ID" value="MCA9382314.1"/>
    <property type="molecule type" value="Genomic_DNA"/>
</dbReference>
<comment type="caution">
    <text evidence="2">The sequence shown here is derived from an EMBL/GenBank/DDBJ whole genome shotgun (WGS) entry which is preliminary data.</text>
</comment>
<dbReference type="InterPro" id="IPR036583">
    <property type="entry name" value="23S_rRNA_IVS_sf"/>
</dbReference>
<evidence type="ECO:0000259" key="1">
    <source>
        <dbReference type="Pfam" id="PF22296"/>
    </source>
</evidence>
<dbReference type="AlphaFoldDB" id="A0A955L3Q2"/>
<dbReference type="SUPFAM" id="SSF158446">
    <property type="entry name" value="IVS-encoded protein-like"/>
    <property type="match status" value="1"/>
</dbReference>
<protein>
    <submittedName>
        <fullName evidence="2">Diversity-generating retroelement protein Avd</fullName>
    </submittedName>
</protein>
<sequence length="112" mass="13118">MCEKLLIFQKIYDLQLWIYPIINRIPKSHRLVLGRNLEEIAISLLVTTIKANKARGHIRTELQLKISDELDSLRILLRLTKDLKFMSIKQYTAGAEKVNEIGRMLQAWMKVL</sequence>
<dbReference type="Gene3D" id="1.20.1440.60">
    <property type="entry name" value="23S rRNA-intervening sequence"/>
    <property type="match status" value="1"/>
</dbReference>